<evidence type="ECO:0000313" key="3">
    <source>
        <dbReference type="EMBL" id="KAL1496401.1"/>
    </source>
</evidence>
<proteinExistence type="predicted"/>
<sequence length="106" mass="11125">MVMWGVRDGLEWWVRWWCHVALAGVEEKAGQEAPSVCRPSALPPSPTSECHGEPPLDAELPHALPACESDSYAGYPRACRGSGALQLADPADGAAAAGSTSAKTRP</sequence>
<evidence type="ECO:0000256" key="1">
    <source>
        <dbReference type="SAM" id="MobiDB-lite"/>
    </source>
</evidence>
<feature type="chain" id="PRO_5044222725" evidence="2">
    <location>
        <begin position="24"/>
        <end position="106"/>
    </location>
</feature>
<dbReference type="Proteomes" id="UP001515480">
    <property type="component" value="Unassembled WGS sequence"/>
</dbReference>
<protein>
    <submittedName>
        <fullName evidence="3">Uncharacterized protein</fullName>
    </submittedName>
</protein>
<feature type="region of interest" description="Disordered" evidence="1">
    <location>
        <begin position="36"/>
        <end position="56"/>
    </location>
</feature>
<accession>A0AB34IEZ8</accession>
<dbReference type="AlphaFoldDB" id="A0AB34IEZ8"/>
<comment type="caution">
    <text evidence="3">The sequence shown here is derived from an EMBL/GenBank/DDBJ whole genome shotgun (WGS) entry which is preliminary data.</text>
</comment>
<feature type="signal peptide" evidence="2">
    <location>
        <begin position="1"/>
        <end position="23"/>
    </location>
</feature>
<organism evidence="3 4">
    <name type="scientific">Prymnesium parvum</name>
    <name type="common">Toxic golden alga</name>
    <dbReference type="NCBI Taxonomy" id="97485"/>
    <lineage>
        <taxon>Eukaryota</taxon>
        <taxon>Haptista</taxon>
        <taxon>Haptophyta</taxon>
        <taxon>Prymnesiophyceae</taxon>
        <taxon>Prymnesiales</taxon>
        <taxon>Prymnesiaceae</taxon>
        <taxon>Prymnesium</taxon>
    </lineage>
</organism>
<name>A0AB34IEZ8_PRYPA</name>
<evidence type="ECO:0000256" key="2">
    <source>
        <dbReference type="SAM" id="SignalP"/>
    </source>
</evidence>
<gene>
    <name evidence="3" type="ORF">AB1Y20_016356</name>
</gene>
<evidence type="ECO:0000313" key="4">
    <source>
        <dbReference type="Proteomes" id="UP001515480"/>
    </source>
</evidence>
<dbReference type="EMBL" id="JBGBPQ010000029">
    <property type="protein sequence ID" value="KAL1496401.1"/>
    <property type="molecule type" value="Genomic_DNA"/>
</dbReference>
<keyword evidence="4" id="KW-1185">Reference proteome</keyword>
<reference evidence="3 4" key="1">
    <citation type="journal article" date="2024" name="Science">
        <title>Giant polyketide synthase enzymes in the biosynthesis of giant marine polyether toxins.</title>
        <authorList>
            <person name="Fallon T.R."/>
            <person name="Shende V.V."/>
            <person name="Wierzbicki I.H."/>
            <person name="Pendleton A.L."/>
            <person name="Watervoot N.F."/>
            <person name="Auber R.P."/>
            <person name="Gonzalez D.J."/>
            <person name="Wisecaver J.H."/>
            <person name="Moore B.S."/>
        </authorList>
    </citation>
    <scope>NUCLEOTIDE SEQUENCE [LARGE SCALE GENOMIC DNA]</scope>
    <source>
        <strain evidence="3 4">12B1</strain>
    </source>
</reference>
<keyword evidence="2" id="KW-0732">Signal</keyword>